<comment type="caution">
    <text evidence="1">The sequence shown here is derived from an EMBL/GenBank/DDBJ whole genome shotgun (WGS) entry which is preliminary data.</text>
</comment>
<dbReference type="AlphaFoldDB" id="A0A5C6FEG2"/>
<gene>
    <name evidence="1" type="ORF">Poly51_01440</name>
</gene>
<name>A0A5C6FEG2_9BACT</name>
<evidence type="ECO:0000313" key="1">
    <source>
        <dbReference type="EMBL" id="TWU59871.1"/>
    </source>
</evidence>
<keyword evidence="2" id="KW-1185">Reference proteome</keyword>
<accession>A0A5C6FEG2</accession>
<sequence length="413" mass="45795">MLADWFDREIWSSRGLREYGEPVSPENLLADVPECIWPGLMGASLLPLMTNTFGDWICGRVSAENRIDTIIQWYHGGGDWIPWGHELSEAIVFDALQSRLPGKRRRHAIPASDFPHSVPPHEQSQQAHDRLLTWSLEHMPDQITRLLDAVNTPADEVASVLIESGVAEVAVRCELIQASLNLSLLSSLPAGSIGVHEDNAQQVSRWSLDHDTIPDNVRDLIESACGSPDCLSQDWQAAETHAVAVTQLAPDVAWGWDIAGYAAQRRADLSTAQSRYLSGAKCSVFSDQSIRLQTHWTSSQAGKFSAAMLAESFPQTVSDSIYLQAVCESDSIRRSDLVSRYWIEHAEAACRENDFSVALDYFHCAGWDLGMRPITAFAGLLDQIIDLAEKSGQRGRAAMATVHRRCLRDRYGD</sequence>
<protein>
    <submittedName>
        <fullName evidence="1">Uncharacterized protein</fullName>
    </submittedName>
</protein>
<evidence type="ECO:0000313" key="2">
    <source>
        <dbReference type="Proteomes" id="UP000318288"/>
    </source>
</evidence>
<dbReference type="Proteomes" id="UP000318288">
    <property type="component" value="Unassembled WGS sequence"/>
</dbReference>
<dbReference type="EMBL" id="SJPW01000001">
    <property type="protein sequence ID" value="TWU59871.1"/>
    <property type="molecule type" value="Genomic_DNA"/>
</dbReference>
<reference evidence="1 2" key="1">
    <citation type="submission" date="2019-02" db="EMBL/GenBank/DDBJ databases">
        <title>Deep-cultivation of Planctomycetes and their phenomic and genomic characterization uncovers novel biology.</title>
        <authorList>
            <person name="Wiegand S."/>
            <person name="Jogler M."/>
            <person name="Boedeker C."/>
            <person name="Pinto D."/>
            <person name="Vollmers J."/>
            <person name="Rivas-Marin E."/>
            <person name="Kohn T."/>
            <person name="Peeters S.H."/>
            <person name="Heuer A."/>
            <person name="Rast P."/>
            <person name="Oberbeckmann S."/>
            <person name="Bunk B."/>
            <person name="Jeske O."/>
            <person name="Meyerdierks A."/>
            <person name="Storesund J.E."/>
            <person name="Kallscheuer N."/>
            <person name="Luecker S."/>
            <person name="Lage O.M."/>
            <person name="Pohl T."/>
            <person name="Merkel B.J."/>
            <person name="Hornburger P."/>
            <person name="Mueller R.-W."/>
            <person name="Bruemmer F."/>
            <person name="Labrenz M."/>
            <person name="Spormann A.M."/>
            <person name="Op Den Camp H."/>
            <person name="Overmann J."/>
            <person name="Amann R."/>
            <person name="Jetten M.S.M."/>
            <person name="Mascher T."/>
            <person name="Medema M.H."/>
            <person name="Devos D.P."/>
            <person name="Kaster A.-K."/>
            <person name="Ovreas L."/>
            <person name="Rohde M."/>
            <person name="Galperin M.Y."/>
            <person name="Jogler C."/>
        </authorList>
    </citation>
    <scope>NUCLEOTIDE SEQUENCE [LARGE SCALE GENOMIC DNA]</scope>
    <source>
        <strain evidence="1 2">Poly51</strain>
    </source>
</reference>
<proteinExistence type="predicted"/>
<organism evidence="1 2">
    <name type="scientific">Rubripirellula tenax</name>
    <dbReference type="NCBI Taxonomy" id="2528015"/>
    <lineage>
        <taxon>Bacteria</taxon>
        <taxon>Pseudomonadati</taxon>
        <taxon>Planctomycetota</taxon>
        <taxon>Planctomycetia</taxon>
        <taxon>Pirellulales</taxon>
        <taxon>Pirellulaceae</taxon>
        <taxon>Rubripirellula</taxon>
    </lineage>
</organism>